<feature type="compositionally biased region" description="Basic and acidic residues" evidence="1">
    <location>
        <begin position="11"/>
        <end position="47"/>
    </location>
</feature>
<feature type="compositionally biased region" description="Basic residues" evidence="1">
    <location>
        <begin position="1"/>
        <end position="10"/>
    </location>
</feature>
<proteinExistence type="predicted"/>
<gene>
    <name evidence="2" type="ORF">P3G67_32600</name>
</gene>
<keyword evidence="3" id="KW-1185">Reference proteome</keyword>
<evidence type="ECO:0000313" key="2">
    <source>
        <dbReference type="EMBL" id="MDF3293871.1"/>
    </source>
</evidence>
<organism evidence="2 3">
    <name type="scientific">Streptomyces silvisoli</name>
    <dbReference type="NCBI Taxonomy" id="3034235"/>
    <lineage>
        <taxon>Bacteria</taxon>
        <taxon>Bacillati</taxon>
        <taxon>Actinomycetota</taxon>
        <taxon>Actinomycetes</taxon>
        <taxon>Kitasatosporales</taxon>
        <taxon>Streptomycetaceae</taxon>
        <taxon>Streptomyces</taxon>
    </lineage>
</organism>
<evidence type="ECO:0000313" key="3">
    <source>
        <dbReference type="Proteomes" id="UP001216579"/>
    </source>
</evidence>
<sequence>MPAGSSRKRERQYEHIKESAEKRGASQGRAKEIAARTVNKERARSGETESASRTSTQDPKSASQRGGERSHRGAQGPTKDQLYEEAKKKHIEGRSTMNKQELREALGH</sequence>
<feature type="compositionally biased region" description="Polar residues" evidence="1">
    <location>
        <begin position="48"/>
        <end position="64"/>
    </location>
</feature>
<accession>A0ABT5ZW48</accession>
<feature type="region of interest" description="Disordered" evidence="1">
    <location>
        <begin position="1"/>
        <end position="108"/>
    </location>
</feature>
<dbReference type="Proteomes" id="UP001216579">
    <property type="component" value="Unassembled WGS sequence"/>
</dbReference>
<name>A0ABT5ZW48_9ACTN</name>
<dbReference type="EMBL" id="JARJBC010000031">
    <property type="protein sequence ID" value="MDF3293871.1"/>
    <property type="molecule type" value="Genomic_DNA"/>
</dbReference>
<protein>
    <submittedName>
        <fullName evidence="2">Plasmid stabilization protein</fullName>
    </submittedName>
</protein>
<evidence type="ECO:0000256" key="1">
    <source>
        <dbReference type="SAM" id="MobiDB-lite"/>
    </source>
</evidence>
<reference evidence="2 3" key="1">
    <citation type="submission" date="2023-03" db="EMBL/GenBank/DDBJ databases">
        <title>Draft genome sequence of Streptomyces sp. RB6PN23 isolated from peat swamp forest in Thailand.</title>
        <authorList>
            <person name="Klaysubun C."/>
            <person name="Duangmal K."/>
        </authorList>
    </citation>
    <scope>NUCLEOTIDE SEQUENCE [LARGE SCALE GENOMIC DNA]</scope>
    <source>
        <strain evidence="2 3">RB6PN23</strain>
    </source>
</reference>
<dbReference type="RefSeq" id="WP_276096719.1">
    <property type="nucleotide sequence ID" value="NZ_JARJBC010000031.1"/>
</dbReference>
<comment type="caution">
    <text evidence="2">The sequence shown here is derived from an EMBL/GenBank/DDBJ whole genome shotgun (WGS) entry which is preliminary data.</text>
</comment>